<comment type="caution">
    <text evidence="8">The sequence shown here is derived from an EMBL/GenBank/DDBJ whole genome shotgun (WGS) entry which is preliminary data.</text>
</comment>
<evidence type="ECO:0000256" key="2">
    <source>
        <dbReference type="ARBA" id="ARBA00022801"/>
    </source>
</evidence>
<dbReference type="Gene3D" id="2.60.40.1180">
    <property type="entry name" value="Golgi alpha-mannosidase II"/>
    <property type="match status" value="1"/>
</dbReference>
<keyword evidence="2 4" id="KW-0378">Hydrolase</keyword>
<dbReference type="CDD" id="cd06592">
    <property type="entry name" value="GH31_NET37"/>
    <property type="match status" value="1"/>
</dbReference>
<keyword evidence="5" id="KW-0472">Membrane</keyword>
<dbReference type="InterPro" id="IPR048395">
    <property type="entry name" value="Glyco_hydro_31_C"/>
</dbReference>
<dbReference type="Pfam" id="PF01055">
    <property type="entry name" value="Glyco_hydro_31_2nd"/>
    <property type="match status" value="1"/>
</dbReference>
<evidence type="ECO:0000313" key="9">
    <source>
        <dbReference type="Proteomes" id="UP001374579"/>
    </source>
</evidence>
<accession>A0AAN9AVQ5</accession>
<dbReference type="GO" id="GO:0005975">
    <property type="term" value="P:carbohydrate metabolic process"/>
    <property type="evidence" value="ECO:0007669"/>
    <property type="project" value="InterPro"/>
</dbReference>
<organism evidence="8 9">
    <name type="scientific">Littorina saxatilis</name>
    <dbReference type="NCBI Taxonomy" id="31220"/>
    <lineage>
        <taxon>Eukaryota</taxon>
        <taxon>Metazoa</taxon>
        <taxon>Spiralia</taxon>
        <taxon>Lophotrochozoa</taxon>
        <taxon>Mollusca</taxon>
        <taxon>Gastropoda</taxon>
        <taxon>Caenogastropoda</taxon>
        <taxon>Littorinimorpha</taxon>
        <taxon>Littorinoidea</taxon>
        <taxon>Littorinidae</taxon>
        <taxon>Littorina</taxon>
    </lineage>
</organism>
<feature type="domain" description="Glycosyl hydrolase family 31 C-terminal" evidence="7">
    <location>
        <begin position="598"/>
        <end position="680"/>
    </location>
</feature>
<keyword evidence="9" id="KW-1185">Reference proteome</keyword>
<dbReference type="EMBL" id="JBAMIC010000019">
    <property type="protein sequence ID" value="KAK7094163.1"/>
    <property type="molecule type" value="Genomic_DNA"/>
</dbReference>
<reference evidence="8 9" key="1">
    <citation type="submission" date="2024-02" db="EMBL/GenBank/DDBJ databases">
        <title>Chromosome-scale genome assembly of the rough periwinkle Littorina saxatilis.</title>
        <authorList>
            <person name="De Jode A."/>
            <person name="Faria R."/>
            <person name="Formenti G."/>
            <person name="Sims Y."/>
            <person name="Smith T.P."/>
            <person name="Tracey A."/>
            <person name="Wood J.M.D."/>
            <person name="Zagrodzka Z.B."/>
            <person name="Johannesson K."/>
            <person name="Butlin R.K."/>
            <person name="Leder E.H."/>
        </authorList>
    </citation>
    <scope>NUCLEOTIDE SEQUENCE [LARGE SCALE GENOMIC DNA]</scope>
    <source>
        <strain evidence="8">Snail1</strain>
        <tissue evidence="8">Muscle</tissue>
    </source>
</reference>
<evidence type="ECO:0000256" key="5">
    <source>
        <dbReference type="SAM" id="Phobius"/>
    </source>
</evidence>
<gene>
    <name evidence="8" type="ORF">V1264_007824</name>
</gene>
<feature type="transmembrane region" description="Helical" evidence="5">
    <location>
        <begin position="20"/>
        <end position="38"/>
    </location>
</feature>
<protein>
    <submittedName>
        <fullName evidence="8">Uncharacterized protein</fullName>
    </submittedName>
</protein>
<dbReference type="Gene3D" id="3.20.20.80">
    <property type="entry name" value="Glycosidases"/>
    <property type="match status" value="1"/>
</dbReference>
<evidence type="ECO:0000256" key="4">
    <source>
        <dbReference type="RuleBase" id="RU361185"/>
    </source>
</evidence>
<keyword evidence="3 4" id="KW-0326">Glycosidase</keyword>
<dbReference type="PANTHER" id="PTHR43053">
    <property type="entry name" value="GLYCOSIDASE FAMILY 31"/>
    <property type="match status" value="1"/>
</dbReference>
<evidence type="ECO:0000313" key="8">
    <source>
        <dbReference type="EMBL" id="KAK7094163.1"/>
    </source>
</evidence>
<name>A0AAN9AVQ5_9CAEN</name>
<dbReference type="InterPro" id="IPR013780">
    <property type="entry name" value="Glyco_hydro_b"/>
</dbReference>
<dbReference type="InterPro" id="IPR050985">
    <property type="entry name" value="Alpha-glycosidase_related"/>
</dbReference>
<dbReference type="Pfam" id="PF21365">
    <property type="entry name" value="Glyco_hydro_31_3rd"/>
    <property type="match status" value="1"/>
</dbReference>
<dbReference type="SUPFAM" id="SSF51011">
    <property type="entry name" value="Glycosyl hydrolase domain"/>
    <property type="match status" value="1"/>
</dbReference>
<dbReference type="GO" id="GO:0004553">
    <property type="term" value="F:hydrolase activity, hydrolyzing O-glycosyl compounds"/>
    <property type="evidence" value="ECO:0007669"/>
    <property type="project" value="InterPro"/>
</dbReference>
<sequence>MADRHQTVTIEKQWLQRVAVVVPLLSAFLYLSFIMLFGPCTMSLPGFKVTGDLDFRFTTYGGEPLLSGHFDFGHPRPDSMDFGKTMIDRMDYCPSEKEYNTGCIEEEHNQRIRVTYETTTLAECYHIVREGLRCPSQEVKDCFDMSGAHWYGGYESFSQPWPLEKAQLATSVYMSADVGIHGHSVGGVLERLFFSSKGVGIFVSQDSPLYVSLNPLGDHRLCLSAKYDDGRYRSVAGAPPTLNYTICHATNARTIFEYMSERFIPRPQEIPDTKLFTHPKWSTWAMFNKDITQQKVLDFAANITKFKLPAAQLEIDDMWSAKYGDLDFDLEKFPDPTGMVKQLNKMGFRVTLWTHPFMSLDSKAFLEAAENHYAVGTRGSQNPALVRWWNGKMAALLDVTNPAAVLWYLERLEALKNKYNISSFKFDAGEAMFVPETPETYSFMQNPGVYSKGWAELAHQSDPNRRRQEVRVAWNTQSLPIFTRVFDRWTAWESEEGGLQTVIPITLTLGLLGYPFVLPDMIGGNAYGDASFSQGAFPDKELFVRWLQACALLPALQFSVSPWIYDNEVIAITQKYVKLHESYAPTIINLAREAITTGRPIIRPLWWIDPQDEVALTISSQFLLGDDVMVAPVMVKGARRRDVYVTLGKWKDLLRDQVITGPTWLREYEVHLDELPVFERIV</sequence>
<dbReference type="InterPro" id="IPR017853">
    <property type="entry name" value="GH"/>
</dbReference>
<dbReference type="PANTHER" id="PTHR43053:SF4">
    <property type="entry name" value="MYOGENESIS-REGULATING GLYCOSIDASE"/>
    <property type="match status" value="1"/>
</dbReference>
<proteinExistence type="inferred from homology"/>
<keyword evidence="5" id="KW-1133">Transmembrane helix</keyword>
<dbReference type="AlphaFoldDB" id="A0AAN9AVQ5"/>
<feature type="domain" description="Glycoside hydrolase family 31 TIM barrel" evidence="6">
    <location>
        <begin position="289"/>
        <end position="587"/>
    </location>
</feature>
<dbReference type="Proteomes" id="UP001374579">
    <property type="component" value="Unassembled WGS sequence"/>
</dbReference>
<keyword evidence="5" id="KW-0812">Transmembrane</keyword>
<evidence type="ECO:0000256" key="1">
    <source>
        <dbReference type="ARBA" id="ARBA00007806"/>
    </source>
</evidence>
<evidence type="ECO:0000259" key="6">
    <source>
        <dbReference type="Pfam" id="PF01055"/>
    </source>
</evidence>
<evidence type="ECO:0000256" key="3">
    <source>
        <dbReference type="ARBA" id="ARBA00023295"/>
    </source>
</evidence>
<dbReference type="InterPro" id="IPR000322">
    <property type="entry name" value="Glyco_hydro_31_TIM"/>
</dbReference>
<comment type="similarity">
    <text evidence="1 4">Belongs to the glycosyl hydrolase 31 family.</text>
</comment>
<evidence type="ECO:0000259" key="7">
    <source>
        <dbReference type="Pfam" id="PF21365"/>
    </source>
</evidence>
<dbReference type="SUPFAM" id="SSF51445">
    <property type="entry name" value="(Trans)glycosidases"/>
    <property type="match status" value="1"/>
</dbReference>